<name>A0A0C3CMQ2_OIDMZ</name>
<evidence type="ECO:0000256" key="15">
    <source>
        <dbReference type="SAM" id="SignalP"/>
    </source>
</evidence>
<evidence type="ECO:0000256" key="12">
    <source>
        <dbReference type="ARBA" id="ARBA00023326"/>
    </source>
</evidence>
<dbReference type="Gene3D" id="2.60.120.260">
    <property type="entry name" value="Galactose-binding domain-like"/>
    <property type="match status" value="2"/>
</dbReference>
<keyword evidence="8" id="KW-1015">Disulfide bond</keyword>
<reference evidence="17 18" key="1">
    <citation type="submission" date="2014-04" db="EMBL/GenBank/DDBJ databases">
        <authorList>
            <consortium name="DOE Joint Genome Institute"/>
            <person name="Kuo A."/>
            <person name="Martino E."/>
            <person name="Perotto S."/>
            <person name="Kohler A."/>
            <person name="Nagy L.G."/>
            <person name="Floudas D."/>
            <person name="Copeland A."/>
            <person name="Barry K.W."/>
            <person name="Cichocki N."/>
            <person name="Veneault-Fourrey C."/>
            <person name="LaButti K."/>
            <person name="Lindquist E.A."/>
            <person name="Lipzen A."/>
            <person name="Lundell T."/>
            <person name="Morin E."/>
            <person name="Murat C."/>
            <person name="Sun H."/>
            <person name="Tunlid A."/>
            <person name="Henrissat B."/>
            <person name="Grigoriev I.V."/>
            <person name="Hibbett D.S."/>
            <person name="Martin F."/>
            <person name="Nordberg H.P."/>
            <person name="Cantor M.N."/>
            <person name="Hua S.X."/>
        </authorList>
    </citation>
    <scope>NUCLEOTIDE SEQUENCE [LARGE SCALE GENOMIC DNA]</scope>
    <source>
        <strain evidence="17 18">Zn</strain>
    </source>
</reference>
<dbReference type="InterPro" id="IPR031330">
    <property type="entry name" value="Gly_Hdrlase_35_cat"/>
</dbReference>
<keyword evidence="18" id="KW-1185">Reference proteome</keyword>
<keyword evidence="10" id="KW-0119">Carbohydrate metabolism</keyword>
<dbReference type="EMBL" id="KN832877">
    <property type="protein sequence ID" value="KIN00269.1"/>
    <property type="molecule type" value="Genomic_DNA"/>
</dbReference>
<keyword evidence="11 13" id="KW-0326">Glycosidase</keyword>
<keyword evidence="9" id="KW-0325">Glycoprotein</keyword>
<dbReference type="SUPFAM" id="SSF49785">
    <property type="entry name" value="Galactose-binding domain-like"/>
    <property type="match status" value="2"/>
</dbReference>
<dbReference type="Gene3D" id="2.60.390.10">
    <property type="entry name" value="Beta-galactosidase, domain 3"/>
    <property type="match status" value="1"/>
</dbReference>
<protein>
    <recommendedName>
        <fullName evidence="4 13">Beta-galactosidase</fullName>
        <ecNumber evidence="4 13">3.2.1.23</ecNumber>
    </recommendedName>
</protein>
<dbReference type="InterPro" id="IPR037110">
    <property type="entry name" value="Betagal_dom2_sf"/>
</dbReference>
<accession>A0A0C3CMQ2</accession>
<dbReference type="InterPro" id="IPR025972">
    <property type="entry name" value="BetaGal_dom3"/>
</dbReference>
<gene>
    <name evidence="17" type="ORF">OIDMADRAFT_180524</name>
</gene>
<dbReference type="GO" id="GO:0004565">
    <property type="term" value="F:beta-galactosidase activity"/>
    <property type="evidence" value="ECO:0007669"/>
    <property type="project" value="UniProtKB-EC"/>
</dbReference>
<dbReference type="FunFam" id="3.20.20.80:FF:000040">
    <property type="entry name" value="Beta-galactosidase A"/>
    <property type="match status" value="1"/>
</dbReference>
<dbReference type="AlphaFoldDB" id="A0A0C3CMQ2"/>
<reference evidence="18" key="2">
    <citation type="submission" date="2015-01" db="EMBL/GenBank/DDBJ databases">
        <title>Evolutionary Origins and Diversification of the Mycorrhizal Mutualists.</title>
        <authorList>
            <consortium name="DOE Joint Genome Institute"/>
            <consortium name="Mycorrhizal Genomics Consortium"/>
            <person name="Kohler A."/>
            <person name="Kuo A."/>
            <person name="Nagy L.G."/>
            <person name="Floudas D."/>
            <person name="Copeland A."/>
            <person name="Barry K.W."/>
            <person name="Cichocki N."/>
            <person name="Veneault-Fourrey C."/>
            <person name="LaButti K."/>
            <person name="Lindquist E.A."/>
            <person name="Lipzen A."/>
            <person name="Lundell T."/>
            <person name="Morin E."/>
            <person name="Murat C."/>
            <person name="Riley R."/>
            <person name="Ohm R."/>
            <person name="Sun H."/>
            <person name="Tunlid A."/>
            <person name="Henrissat B."/>
            <person name="Grigoriev I.V."/>
            <person name="Hibbett D.S."/>
            <person name="Martin F."/>
        </authorList>
    </citation>
    <scope>NUCLEOTIDE SEQUENCE [LARGE SCALE GENOMIC DNA]</scope>
    <source>
        <strain evidence="18">Zn</strain>
    </source>
</reference>
<dbReference type="Pfam" id="PF10435">
    <property type="entry name" value="BetaGal_dom2"/>
    <property type="match status" value="1"/>
</dbReference>
<dbReference type="Pfam" id="PF01301">
    <property type="entry name" value="Glyco_hydro_35"/>
    <property type="match status" value="1"/>
</dbReference>
<feature type="signal peptide" evidence="15">
    <location>
        <begin position="1"/>
        <end position="18"/>
    </location>
</feature>
<comment type="subcellular location">
    <subcellularLocation>
        <location evidence="2">Secreted</location>
    </subcellularLocation>
</comment>
<keyword evidence="12" id="KW-0624">Polysaccharide degradation</keyword>
<dbReference type="InParanoid" id="A0A0C3CMQ2"/>
<dbReference type="FunFam" id="2.102.20.10:FF:000001">
    <property type="entry name" value="Beta-galactosidase A"/>
    <property type="match status" value="1"/>
</dbReference>
<dbReference type="InterPro" id="IPR018954">
    <property type="entry name" value="Betagal_dom2"/>
</dbReference>
<dbReference type="InterPro" id="IPR019801">
    <property type="entry name" value="Glyco_hydro_35_CS"/>
</dbReference>
<dbReference type="PRINTS" id="PR00742">
    <property type="entry name" value="GLHYDRLASE35"/>
</dbReference>
<evidence type="ECO:0000313" key="18">
    <source>
        <dbReference type="Proteomes" id="UP000054321"/>
    </source>
</evidence>
<sequence>MKLLRALTIAAFAAQAVALAIGGQRITVERDSDGLQDIVTYDEHSLMVYGERIFVFSGEFHPYRLPVPDLWLDVFQKIKSLGFNAVSFYVHWALLEGEPGTYLANGVFAFEPFFEAAQKAGIFLIARPGPYINAESSGGGFPGWLQRIRGQLRSRAPDYLAATDNYVANIGATIAKAQITNGGPVILVQPENEYSGGNGHVTGGYPDPVYFAYVKKQLRDAGIVVPLISNDAFPQGIFAPGYVVDGTTEGDVDIYGHDSYPLGFDCAHPYAWPAGSIPTNFHTLHEEQSPSTFYSIDEFQGGSFDPWGGLGFDQCSILLNMEFERVFYKNNFASGVELLNIYMIYGGTNWGNLGHAGGYTSYDYGSAITENREIIREKYSELKLEANFLKVSPAYLTASVGTASTSTYADSAEIFITPLFGNGSATNFYVARHSDFQQTESVSYTLNLATSQGAYGIPQLGGSLTLSGRDSKWHVTDYDLGGTTLLYSTAEIFTWKKFERNTVLVVYGGPDEQHELAVVGSSPAQVIEGSGVTTKSTGKATIINWQTSPTRRVVKIGDLLVYVLDRNTAYNYWVPDFVRADHWGAYTSSVKNTQSVIVQAGYLVRSVSIEGQSLNIVGDLNATVPFNVLGAPAGVRTLLFNGRNVNFKTNPVTGEWSSTLNYNSPKLNLPDLSSLSWKYVDNLPEIQSTYDDSAWTAADHTTSNNTVFSLLTPTSLFGSDYGYNGGVLIFRGWFTAQGGESSLFLTTQGGSAFGSSVFLNSTYIGSWPGIDASSANNSTYTLPNLVAGKSYVFTIIVDNNGLDENWVLGTDEMKDPRGILNYELSGRSKSDITWKLTGNLGGESYVDKVRGPLNEGGLYAERQGFTQPNPPNQKWASGNPETGITGAGIAFYQASFNLNLPKGYDIPLTFNFGNTTINGAVADYRAQLWVNGYQFGKYTNNIGPQSSYPVPQGILNYYGENWVAVELWAQQADGAHLTDFTLEASTPVLTAMEAPELAPAPSYSKRPGAY</sequence>
<dbReference type="InterPro" id="IPR025300">
    <property type="entry name" value="BetaGal_jelly_roll_dom"/>
</dbReference>
<dbReference type="STRING" id="913774.A0A0C3CMQ2"/>
<dbReference type="Pfam" id="PF13364">
    <property type="entry name" value="BetaGal_ABD2"/>
    <property type="match status" value="2"/>
</dbReference>
<evidence type="ECO:0000256" key="1">
    <source>
        <dbReference type="ARBA" id="ARBA00001412"/>
    </source>
</evidence>
<dbReference type="SUPFAM" id="SSF51445">
    <property type="entry name" value="(Trans)glycosidases"/>
    <property type="match status" value="1"/>
</dbReference>
<dbReference type="PROSITE" id="PS01182">
    <property type="entry name" value="GLYCOSYL_HYDROL_F35"/>
    <property type="match status" value="1"/>
</dbReference>
<evidence type="ECO:0000256" key="14">
    <source>
        <dbReference type="RuleBase" id="RU003679"/>
    </source>
</evidence>
<evidence type="ECO:0000256" key="7">
    <source>
        <dbReference type="ARBA" id="ARBA00022801"/>
    </source>
</evidence>
<evidence type="ECO:0000256" key="9">
    <source>
        <dbReference type="ARBA" id="ARBA00023180"/>
    </source>
</evidence>
<evidence type="ECO:0000256" key="5">
    <source>
        <dbReference type="ARBA" id="ARBA00022525"/>
    </source>
</evidence>
<dbReference type="GO" id="GO:0005576">
    <property type="term" value="C:extracellular region"/>
    <property type="evidence" value="ECO:0007669"/>
    <property type="project" value="UniProtKB-SubCell"/>
</dbReference>
<evidence type="ECO:0000256" key="13">
    <source>
        <dbReference type="RuleBase" id="RU000675"/>
    </source>
</evidence>
<evidence type="ECO:0000256" key="11">
    <source>
        <dbReference type="ARBA" id="ARBA00023295"/>
    </source>
</evidence>
<dbReference type="InterPro" id="IPR008979">
    <property type="entry name" value="Galactose-bd-like_sf"/>
</dbReference>
<dbReference type="PANTHER" id="PTHR23421">
    <property type="entry name" value="BETA-GALACTOSIDASE RELATED"/>
    <property type="match status" value="1"/>
</dbReference>
<evidence type="ECO:0000256" key="3">
    <source>
        <dbReference type="ARBA" id="ARBA00009809"/>
    </source>
</evidence>
<organism evidence="17 18">
    <name type="scientific">Oidiodendron maius (strain Zn)</name>
    <dbReference type="NCBI Taxonomy" id="913774"/>
    <lineage>
        <taxon>Eukaryota</taxon>
        <taxon>Fungi</taxon>
        <taxon>Dikarya</taxon>
        <taxon>Ascomycota</taxon>
        <taxon>Pezizomycotina</taxon>
        <taxon>Leotiomycetes</taxon>
        <taxon>Leotiomycetes incertae sedis</taxon>
        <taxon>Myxotrichaceae</taxon>
        <taxon>Oidiodendron</taxon>
    </lineage>
</organism>
<keyword evidence="7 13" id="KW-0378">Hydrolase</keyword>
<evidence type="ECO:0000256" key="4">
    <source>
        <dbReference type="ARBA" id="ARBA00012756"/>
    </source>
</evidence>
<feature type="domain" description="Beta-galactosidase" evidence="16">
    <location>
        <begin position="395"/>
        <end position="572"/>
    </location>
</feature>
<dbReference type="Proteomes" id="UP000054321">
    <property type="component" value="Unassembled WGS sequence"/>
</dbReference>
<dbReference type="FunFam" id="2.60.390.10:FF:000001">
    <property type="entry name" value="Beta-galactosidase A"/>
    <property type="match status" value="1"/>
</dbReference>
<dbReference type="InterPro" id="IPR036833">
    <property type="entry name" value="BetaGal_dom3_sf"/>
</dbReference>
<dbReference type="SUPFAM" id="SSF117100">
    <property type="entry name" value="Beta-galactosidase LacA, domain 3"/>
    <property type="match status" value="1"/>
</dbReference>
<keyword evidence="5" id="KW-0964">Secreted</keyword>
<comment type="catalytic activity">
    <reaction evidence="1 13">
        <text>Hydrolysis of terminal non-reducing beta-D-galactose residues in beta-D-galactosides.</text>
        <dbReference type="EC" id="3.2.1.23"/>
    </reaction>
</comment>
<evidence type="ECO:0000256" key="6">
    <source>
        <dbReference type="ARBA" id="ARBA00022729"/>
    </source>
</evidence>
<evidence type="ECO:0000256" key="8">
    <source>
        <dbReference type="ARBA" id="ARBA00023157"/>
    </source>
</evidence>
<dbReference type="Pfam" id="PF13363">
    <property type="entry name" value="BetaGal_dom3"/>
    <property type="match status" value="1"/>
</dbReference>
<dbReference type="SMART" id="SM01029">
    <property type="entry name" value="BetaGal_dom2"/>
    <property type="match status" value="1"/>
</dbReference>
<dbReference type="InterPro" id="IPR017853">
    <property type="entry name" value="GH"/>
</dbReference>
<dbReference type="FunFam" id="2.60.120.260:FF:000088">
    <property type="entry name" value="Beta-galactosidase A"/>
    <property type="match status" value="1"/>
</dbReference>
<dbReference type="Gene3D" id="2.102.20.10">
    <property type="entry name" value="Beta-galactosidase, domain 2"/>
    <property type="match status" value="1"/>
</dbReference>
<evidence type="ECO:0000256" key="10">
    <source>
        <dbReference type="ARBA" id="ARBA00023277"/>
    </source>
</evidence>
<dbReference type="EC" id="3.2.1.23" evidence="4 13"/>
<evidence type="ECO:0000313" key="17">
    <source>
        <dbReference type="EMBL" id="KIN00269.1"/>
    </source>
</evidence>
<dbReference type="Gene3D" id="3.20.20.80">
    <property type="entry name" value="Glycosidases"/>
    <property type="match status" value="1"/>
</dbReference>
<dbReference type="FunFam" id="2.60.120.260:FF:000065">
    <property type="entry name" value="Beta-galactosidase A"/>
    <property type="match status" value="1"/>
</dbReference>
<dbReference type="OrthoDB" id="1657402at2759"/>
<evidence type="ECO:0000256" key="2">
    <source>
        <dbReference type="ARBA" id="ARBA00004613"/>
    </source>
</evidence>
<comment type="similarity">
    <text evidence="3 14">Belongs to the glycosyl hydrolase 35 family.</text>
</comment>
<dbReference type="InterPro" id="IPR001944">
    <property type="entry name" value="Glycoside_Hdrlase_35"/>
</dbReference>
<evidence type="ECO:0000259" key="16">
    <source>
        <dbReference type="SMART" id="SM01029"/>
    </source>
</evidence>
<keyword evidence="6 15" id="KW-0732">Signal</keyword>
<dbReference type="SUPFAM" id="SSF51011">
    <property type="entry name" value="Glycosyl hydrolase domain"/>
    <property type="match status" value="1"/>
</dbReference>
<dbReference type="GO" id="GO:0000272">
    <property type="term" value="P:polysaccharide catabolic process"/>
    <property type="evidence" value="ECO:0007669"/>
    <property type="project" value="UniProtKB-KW"/>
</dbReference>
<proteinExistence type="inferred from homology"/>
<dbReference type="HOGENOM" id="CLU_005732_2_0_1"/>
<feature type="chain" id="PRO_5002162862" description="Beta-galactosidase" evidence="15">
    <location>
        <begin position="19"/>
        <end position="1010"/>
    </location>
</feature>